<dbReference type="SUPFAM" id="SSF48208">
    <property type="entry name" value="Six-hairpin glycosidases"/>
    <property type="match status" value="1"/>
</dbReference>
<dbReference type="InterPro" id="IPR008928">
    <property type="entry name" value="6-hairpin_glycosidase_sf"/>
</dbReference>
<dbReference type="PANTHER" id="PTHR31151">
    <property type="entry name" value="PROLINE-TRNA LIGASE (DUF1680)"/>
    <property type="match status" value="1"/>
</dbReference>
<dbReference type="GO" id="GO:0005975">
    <property type="term" value="P:carbohydrate metabolic process"/>
    <property type="evidence" value="ECO:0007669"/>
    <property type="project" value="InterPro"/>
</dbReference>
<feature type="domain" description="Non-reducing end beta-L-arabinofuranosidase-like GH127 middle" evidence="2">
    <location>
        <begin position="457"/>
        <end position="552"/>
    </location>
</feature>
<dbReference type="OrthoDB" id="9757939at2"/>
<comment type="caution">
    <text evidence="3">The sequence shown here is derived from an EMBL/GenBank/DDBJ whole genome shotgun (WGS) entry which is preliminary data.</text>
</comment>
<dbReference type="PROSITE" id="PS51257">
    <property type="entry name" value="PROKAR_LIPOPROTEIN"/>
    <property type="match status" value="1"/>
</dbReference>
<accession>A0A4Q0NR92</accession>
<reference evidence="3 4" key="1">
    <citation type="submission" date="2018-07" db="EMBL/GenBank/DDBJ databases">
        <title>Leeuwenhoekiella genomics.</title>
        <authorList>
            <person name="Tahon G."/>
            <person name="Willems A."/>
        </authorList>
    </citation>
    <scope>NUCLEOTIDE SEQUENCE [LARGE SCALE GENOMIC DNA]</scope>
    <source>
        <strain evidence="3 4">R-50232</strain>
    </source>
</reference>
<sequence>MQKLRCLAVIAGCLFMISCDNFKEHKLEISTVVVPSVASTNANYVSNRAPLTPSPLIKLPLGAIKPGSWLKESLQRQADGLMGNLGEISAWLQKEDNAWLSEDGTGSWGWEEVPYWLKGYANTGYILQDSLMIKESQIWFEAALKSQREDGNFGPKMVSDRDGSQDFWSNMIMLYCLQSYYEATQDQRVIDLMTNYFKYQNSVPDDKMLSGVHYWQTLRGGDNLYSVIWLYNRTGDKFLLDLAEKIHRTNADWTKHDNSLDEIHNHKETRDGSEFPEWYSKLIDWHNVNVAQGFREPAQYYQLSKNKEDLKATYDDFKIIREYFGQVPGGMFGSDENARPGYSDPRQGVETCGMVEQMNSDEHLLRITGDIFWADHAEEVAFNTYPAALMPDFRSLRYITSPNMVMNDDQDHSPGIANSGPFLMMNPFSSRCCQHNHGQGWAYFTENLFMATPDNGLAAVLYAAGSVTAKVNAGKEVTITNDSNYPFTESLDFTVNTSKPVKFPLYFRIPAWAKDASVALNGKELEANPSVNTYLRINREWNDGDKITLTLPKELSLRTWEANNNSVSLDYGPLTFSLKIDEEYSKEDSAQTAIWDSKWQKDADVSKWPSYEIHPASPWNYGLILDKNNLEDSFTIETKSWPDDDYPFTVDAAPLVIKAKGKRIPQWTIDQYGLAGELQQSPVKSEDSSETIELIPMGAARLRISAFPVIGEDDNATVWNITK</sequence>
<feature type="domain" description="Non-reducing end beta-L-arabinofuranosidase-like GH127 catalytic" evidence="1">
    <location>
        <begin position="112"/>
        <end position="445"/>
    </location>
</feature>
<dbReference type="Proteomes" id="UP000289821">
    <property type="component" value="Unassembled WGS sequence"/>
</dbReference>
<dbReference type="RefSeq" id="WP_128761984.1">
    <property type="nucleotide sequence ID" value="NZ_QOVI01000005.1"/>
</dbReference>
<proteinExistence type="predicted"/>
<dbReference type="EMBL" id="QOVI01000005">
    <property type="protein sequence ID" value="RXG13206.1"/>
    <property type="molecule type" value="Genomic_DNA"/>
</dbReference>
<dbReference type="InterPro" id="IPR012878">
    <property type="entry name" value="Beta-AFase-like_GH127_cat"/>
</dbReference>
<organism evidence="3 4">
    <name type="scientific">Leeuwenhoekiella aestuarii</name>
    <dbReference type="NCBI Taxonomy" id="2249426"/>
    <lineage>
        <taxon>Bacteria</taxon>
        <taxon>Pseudomonadati</taxon>
        <taxon>Bacteroidota</taxon>
        <taxon>Flavobacteriia</taxon>
        <taxon>Flavobacteriales</taxon>
        <taxon>Flavobacteriaceae</taxon>
        <taxon>Leeuwenhoekiella</taxon>
    </lineage>
</organism>
<evidence type="ECO:0000313" key="4">
    <source>
        <dbReference type="Proteomes" id="UP000289821"/>
    </source>
</evidence>
<evidence type="ECO:0000313" key="3">
    <source>
        <dbReference type="EMBL" id="RXG13206.1"/>
    </source>
</evidence>
<name>A0A4Q0NR92_9FLAO</name>
<evidence type="ECO:0000259" key="2">
    <source>
        <dbReference type="Pfam" id="PF20736"/>
    </source>
</evidence>
<gene>
    <name evidence="3" type="ORF">DSM04_105184</name>
</gene>
<dbReference type="PANTHER" id="PTHR31151:SF0">
    <property type="entry name" value="PROLINE-TRNA LIGASE (DUF1680)"/>
    <property type="match status" value="1"/>
</dbReference>
<dbReference type="Pfam" id="PF07944">
    <property type="entry name" value="Beta-AFase-like_GH127_cat"/>
    <property type="match status" value="1"/>
</dbReference>
<dbReference type="InterPro" id="IPR049046">
    <property type="entry name" value="Beta-AFase-like_GH127_middle"/>
</dbReference>
<evidence type="ECO:0000259" key="1">
    <source>
        <dbReference type="Pfam" id="PF07944"/>
    </source>
</evidence>
<dbReference type="Pfam" id="PF20736">
    <property type="entry name" value="Glyco_hydro127M"/>
    <property type="match status" value="1"/>
</dbReference>
<dbReference type="AlphaFoldDB" id="A0A4Q0NR92"/>
<protein>
    <submittedName>
        <fullName evidence="3">DUF1680 family protein</fullName>
    </submittedName>
</protein>
<keyword evidence="4" id="KW-1185">Reference proteome</keyword>